<evidence type="ECO:0000259" key="10">
    <source>
        <dbReference type="Pfam" id="PF00266"/>
    </source>
</evidence>
<dbReference type="InterPro" id="IPR015421">
    <property type="entry name" value="PyrdxlP-dep_Trfase_major"/>
</dbReference>
<name>E7A9L9_HELFC</name>
<protein>
    <submittedName>
        <fullName evidence="11">Serine-pyruvate/aspartate aminotransferase class-V</fullName>
    </submittedName>
</protein>
<evidence type="ECO:0000256" key="6">
    <source>
        <dbReference type="PIRSR" id="PIRSR000524-50"/>
    </source>
</evidence>
<evidence type="ECO:0000256" key="1">
    <source>
        <dbReference type="ARBA" id="ARBA00001933"/>
    </source>
</evidence>
<feature type="binding site" evidence="5">
    <location>
        <position position="327"/>
    </location>
    <ligand>
        <name>substrate</name>
    </ligand>
</feature>
<dbReference type="eggNOG" id="COG0075">
    <property type="taxonomic scope" value="Bacteria"/>
</dbReference>
<dbReference type="OrthoDB" id="9766472at2"/>
<evidence type="ECO:0000256" key="3">
    <source>
        <dbReference type="ARBA" id="ARBA00022679"/>
    </source>
</evidence>
<keyword evidence="12" id="KW-1185">Reference proteome</keyword>
<dbReference type="Gene3D" id="3.90.1150.10">
    <property type="entry name" value="Aspartate Aminotransferase, domain 1"/>
    <property type="match status" value="1"/>
</dbReference>
<dbReference type="InterPro" id="IPR000192">
    <property type="entry name" value="Aminotrans_V_dom"/>
</dbReference>
<dbReference type="InterPro" id="IPR020578">
    <property type="entry name" value="Aminotrans_V_PyrdxlP_BS"/>
</dbReference>
<dbReference type="InterPro" id="IPR015424">
    <property type="entry name" value="PyrdxlP-dep_Trfase"/>
</dbReference>
<feature type="domain" description="Aminotransferase class V" evidence="10">
    <location>
        <begin position="25"/>
        <end position="322"/>
    </location>
</feature>
<dbReference type="InterPro" id="IPR024169">
    <property type="entry name" value="SP_NH2Trfase/AEP_transaminase"/>
</dbReference>
<keyword evidence="2 11" id="KW-0032">Aminotransferase</keyword>
<dbReference type="Pfam" id="PF00266">
    <property type="entry name" value="Aminotran_5"/>
    <property type="match status" value="1"/>
</dbReference>
<dbReference type="InterPro" id="IPR015422">
    <property type="entry name" value="PyrdxlP-dep_Trfase_small"/>
</dbReference>
<dbReference type="PANTHER" id="PTHR42778:SF1">
    <property type="entry name" value="2-AMINOETHYLPHOSPHONATE--PYRUVATE TRANSAMINASE"/>
    <property type="match status" value="1"/>
</dbReference>
<feature type="region of interest" description="Disordered" evidence="9">
    <location>
        <begin position="1"/>
        <end position="22"/>
    </location>
</feature>
<dbReference type="PANTHER" id="PTHR42778">
    <property type="entry name" value="2-AMINOETHYLPHOSPHONATE--PYRUVATE TRANSAMINASE"/>
    <property type="match status" value="1"/>
</dbReference>
<proteinExistence type="inferred from homology"/>
<organism evidence="11 12">
    <name type="scientific">Helicobacter felis (strain ATCC 49179 / CCUG 28539 / NCTC 12436 / CS1)</name>
    <dbReference type="NCBI Taxonomy" id="936155"/>
    <lineage>
        <taxon>Bacteria</taxon>
        <taxon>Pseudomonadati</taxon>
        <taxon>Campylobacterota</taxon>
        <taxon>Epsilonproteobacteria</taxon>
        <taxon>Campylobacterales</taxon>
        <taxon>Helicobacteraceae</taxon>
        <taxon>Helicobacter</taxon>
    </lineage>
</organism>
<evidence type="ECO:0000313" key="12">
    <source>
        <dbReference type="Proteomes" id="UP000007934"/>
    </source>
</evidence>
<gene>
    <name evidence="11" type="ordered locus">Hfelis_04610</name>
</gene>
<evidence type="ECO:0000256" key="7">
    <source>
        <dbReference type="RuleBase" id="RU004075"/>
    </source>
</evidence>
<dbReference type="PIRSF" id="PIRSF000524">
    <property type="entry name" value="SPT"/>
    <property type="match status" value="1"/>
</dbReference>
<evidence type="ECO:0000256" key="8">
    <source>
        <dbReference type="RuleBase" id="RU004504"/>
    </source>
</evidence>
<keyword evidence="4 6" id="KW-0663">Pyridoxal phosphate</keyword>
<evidence type="ECO:0000256" key="9">
    <source>
        <dbReference type="SAM" id="MobiDB-lite"/>
    </source>
</evidence>
<reference evidence="11 12" key="1">
    <citation type="journal article" date="2011" name="Genome Biol. Evol.">
        <title>Comparative whole genome sequence analysis of the carcinogenic bacterial model pathogen Helicobacter felis.</title>
        <authorList>
            <person name="Arnold I.C."/>
            <person name="Zigova Z."/>
            <person name="Holden M."/>
            <person name="Lawley T.D."/>
            <person name="Rad R."/>
            <person name="Dougan G."/>
            <person name="Falkow S."/>
            <person name="Bentley S.D."/>
            <person name="Muller A."/>
        </authorList>
    </citation>
    <scope>NUCLEOTIDE SEQUENCE [LARGE SCALE GENOMIC DNA]</scope>
    <source>
        <strain evidence="12">ATCC 49179 / CCUG 28539 / NCTC 12436 / CS1</strain>
    </source>
</reference>
<evidence type="ECO:0000256" key="4">
    <source>
        <dbReference type="ARBA" id="ARBA00022898"/>
    </source>
</evidence>
<dbReference type="PROSITE" id="PS00595">
    <property type="entry name" value="AA_TRANSFER_CLASS_5"/>
    <property type="match status" value="1"/>
</dbReference>
<dbReference type="Gene3D" id="3.40.640.10">
    <property type="entry name" value="Type I PLP-dependent aspartate aminotransferase-like (Major domain)"/>
    <property type="match status" value="1"/>
</dbReference>
<comment type="cofactor">
    <cofactor evidence="1 6 8">
        <name>pyridoxal 5'-phosphate</name>
        <dbReference type="ChEBI" id="CHEBI:597326"/>
    </cofactor>
</comment>
<dbReference type="HOGENOM" id="CLU_027686_1_1_7"/>
<dbReference type="RefSeq" id="WP_013468915.1">
    <property type="nucleotide sequence ID" value="NC_014810.2"/>
</dbReference>
<sequence>MQSLLFTPGPTPIHPSISNTLSQPTIHHRTPEFEAIFAFVREKLKEMIGLAEVLTLVSSGTGAMEAALLQFVRPIKEPALLVLNNGKFGERFAKIAQAHGLNVLELKSPWDTPITPKQVLETLQAHPTIHAIALQVCESSGGLRLDFEGITQAVKAHNPEIITIIDAITALGVEPLQTDHVDVLIGGSQKAFMLPVGLSFLGLSDFALSRLENKGYYFNLDLELKNQQKNTTAFTAGISHILGLKTYFDSLQDLGGLDALYVATKKRAQSTNLALEALGFSLYPKSPAPCMSVIYHQEASHIRKHLHHKYGVLVAGGQDALKDYLLRINHMGIIEIYQSAWMLNALEQSLVDLGLRPSFEGVAIKAFMQHYYKGV</sequence>
<dbReference type="AlphaFoldDB" id="E7A9L9"/>
<evidence type="ECO:0000313" key="11">
    <source>
        <dbReference type="EMBL" id="CBY82545.1"/>
    </source>
</evidence>
<dbReference type="KEGG" id="hfe:HFELIS_04610"/>
<dbReference type="Proteomes" id="UP000007934">
    <property type="component" value="Chromosome"/>
</dbReference>
<dbReference type="STRING" id="936155.HFELIS_04610"/>
<keyword evidence="3" id="KW-0808">Transferase</keyword>
<evidence type="ECO:0000256" key="2">
    <source>
        <dbReference type="ARBA" id="ARBA00022576"/>
    </source>
</evidence>
<dbReference type="GO" id="GO:0008483">
    <property type="term" value="F:transaminase activity"/>
    <property type="evidence" value="ECO:0007669"/>
    <property type="project" value="UniProtKB-KW"/>
</dbReference>
<dbReference type="SUPFAM" id="SSF53383">
    <property type="entry name" value="PLP-dependent transferases"/>
    <property type="match status" value="1"/>
</dbReference>
<dbReference type="EMBL" id="FQ670179">
    <property type="protein sequence ID" value="CBY82545.1"/>
    <property type="molecule type" value="Genomic_DNA"/>
</dbReference>
<dbReference type="GeneID" id="36134148"/>
<comment type="similarity">
    <text evidence="7">Belongs to the class-V pyridoxal-phosphate-dependent aminotransferase family.</text>
</comment>
<evidence type="ECO:0000256" key="5">
    <source>
        <dbReference type="PIRSR" id="PIRSR000524-1"/>
    </source>
</evidence>
<feature type="modified residue" description="N6-(pyridoxal phosphate)lysine" evidence="6">
    <location>
        <position position="190"/>
    </location>
</feature>
<accession>E7A9L9</accession>